<dbReference type="Pfam" id="PF07833">
    <property type="entry name" value="Cu_amine_oxidN1"/>
    <property type="match status" value="1"/>
</dbReference>
<dbReference type="InterPro" id="IPR036582">
    <property type="entry name" value="Mao_N_sf"/>
</dbReference>
<dbReference type="OrthoDB" id="2005648at2"/>
<feature type="domain" description="Copper amine oxidase-like N-terminal" evidence="2">
    <location>
        <begin position="41"/>
        <end position="140"/>
    </location>
</feature>
<name>A0A229P4U0_9BACL</name>
<evidence type="ECO:0000256" key="1">
    <source>
        <dbReference type="SAM" id="SignalP"/>
    </source>
</evidence>
<evidence type="ECO:0000313" key="3">
    <source>
        <dbReference type="EMBL" id="OXM17128.1"/>
    </source>
</evidence>
<dbReference type="InterPro" id="IPR012854">
    <property type="entry name" value="Cu_amine_oxidase-like_N"/>
</dbReference>
<dbReference type="Proteomes" id="UP000215145">
    <property type="component" value="Unassembled WGS sequence"/>
</dbReference>
<keyword evidence="4" id="KW-1185">Reference proteome</keyword>
<protein>
    <recommendedName>
        <fullName evidence="2">Copper amine oxidase-like N-terminal domain-containing protein</fullName>
    </recommendedName>
</protein>
<sequence length="290" mass="32619">MQWNKRLKYVVGSALLASVLFNGSLAYAAAPSVFVNGELQYDAMMVKGNAMIKLRALTDQAWIVFSYDPKTRVVMFHTKDNKIMVKLKEGEKKANVNGKSVSIDAGVVNKNGLTYVPLRFISETLGAYVKYNAKDNRVIVRTPTAQQEYETLMHGDLTEAREIALKLPGFSGDAPMLKGGEGYHYYGFTFPEGEALRFSIDNAGYDYGYYEVNEEGLAIKKWQYDDVAKREWGVKPKFKSSVYFLNQWASGLYTFGKTDEQGNSQELGKLRSEEVDGRVVPIKGEKRTDD</sequence>
<accession>A0A229P4U0</accession>
<feature type="signal peptide" evidence="1">
    <location>
        <begin position="1"/>
        <end position="28"/>
    </location>
</feature>
<reference evidence="3 4" key="1">
    <citation type="submission" date="2017-07" db="EMBL/GenBank/DDBJ databases">
        <title>Paenibacillus herberti R33 genome sequencing and assembly.</title>
        <authorList>
            <person name="Su W."/>
        </authorList>
    </citation>
    <scope>NUCLEOTIDE SEQUENCE [LARGE SCALE GENOMIC DNA]</scope>
    <source>
        <strain evidence="3 4">R33</strain>
    </source>
</reference>
<evidence type="ECO:0000313" key="4">
    <source>
        <dbReference type="Proteomes" id="UP000215145"/>
    </source>
</evidence>
<dbReference type="Gene3D" id="3.30.457.10">
    <property type="entry name" value="Copper amine oxidase-like, N-terminal domain"/>
    <property type="match status" value="1"/>
</dbReference>
<dbReference type="AlphaFoldDB" id="A0A229P4U0"/>
<proteinExistence type="predicted"/>
<keyword evidence="1" id="KW-0732">Signal</keyword>
<dbReference type="RefSeq" id="WP_089524205.1">
    <property type="nucleotide sequence ID" value="NZ_NMUQ01000001.1"/>
</dbReference>
<organism evidence="3 4">
    <name type="scientific">Paenibacillus herberti</name>
    <dbReference type="NCBI Taxonomy" id="1619309"/>
    <lineage>
        <taxon>Bacteria</taxon>
        <taxon>Bacillati</taxon>
        <taxon>Bacillota</taxon>
        <taxon>Bacilli</taxon>
        <taxon>Bacillales</taxon>
        <taxon>Paenibacillaceae</taxon>
        <taxon>Paenibacillus</taxon>
    </lineage>
</organism>
<evidence type="ECO:0000259" key="2">
    <source>
        <dbReference type="Pfam" id="PF07833"/>
    </source>
</evidence>
<dbReference type="SUPFAM" id="SSF55383">
    <property type="entry name" value="Copper amine oxidase, domain N"/>
    <property type="match status" value="1"/>
</dbReference>
<comment type="caution">
    <text evidence="3">The sequence shown here is derived from an EMBL/GenBank/DDBJ whole genome shotgun (WGS) entry which is preliminary data.</text>
</comment>
<gene>
    <name evidence="3" type="ORF">CGZ75_11035</name>
</gene>
<feature type="chain" id="PRO_5013280033" description="Copper amine oxidase-like N-terminal domain-containing protein" evidence="1">
    <location>
        <begin position="29"/>
        <end position="290"/>
    </location>
</feature>
<dbReference type="EMBL" id="NMUQ01000001">
    <property type="protein sequence ID" value="OXM17128.1"/>
    <property type="molecule type" value="Genomic_DNA"/>
</dbReference>